<evidence type="ECO:0000313" key="3">
    <source>
        <dbReference type="EMBL" id="ELZ47409.1"/>
    </source>
</evidence>
<protein>
    <recommendedName>
        <fullName evidence="5">Chromosomal protein MC1 domain-containing protein</fullName>
    </recommendedName>
</protein>
<keyword evidence="2" id="KW-0238">DNA-binding</keyword>
<comment type="function">
    <text evidence="1">Protects DNA against thermal denaturation and modulates transcription.</text>
</comment>
<gene>
    <name evidence="3" type="ORF">C463_02571</name>
</gene>
<keyword evidence="4" id="KW-1185">Reference proteome</keyword>
<accession>M0ELZ1</accession>
<name>M0ELZ1_9EURY</name>
<dbReference type="Gene3D" id="3.10.470.10">
    <property type="entry name" value="Chromosomal protein MC1"/>
    <property type="match status" value="1"/>
</dbReference>
<dbReference type="Proteomes" id="UP000011586">
    <property type="component" value="Unassembled WGS sequence"/>
</dbReference>
<sequence>MTGNKRKFALRVDAEQASIFRANTPRQAALKAARRLDPSETEEEAMTSSERIRLREHGTIKIHVYEAWTWQEKKLNMTLSGSEIMSRELMWKKYASRQLQKQKKNLIMTVYLFYFLTSQSR</sequence>
<evidence type="ECO:0000256" key="1">
    <source>
        <dbReference type="ARBA" id="ARBA00002562"/>
    </source>
</evidence>
<dbReference type="Pfam" id="PF05854">
    <property type="entry name" value="MC1"/>
    <property type="match status" value="1"/>
</dbReference>
<dbReference type="AlphaFoldDB" id="M0ELZ1"/>
<evidence type="ECO:0000313" key="4">
    <source>
        <dbReference type="Proteomes" id="UP000011586"/>
    </source>
</evidence>
<reference evidence="3 4" key="1">
    <citation type="journal article" date="2014" name="PLoS Genet.">
        <title>Phylogenetically driven sequencing of extremely halophilic archaea reveals strategies for static and dynamic osmo-response.</title>
        <authorList>
            <person name="Becker E.A."/>
            <person name="Seitzer P.M."/>
            <person name="Tritt A."/>
            <person name="Larsen D."/>
            <person name="Krusor M."/>
            <person name="Yao A.I."/>
            <person name="Wu D."/>
            <person name="Madern D."/>
            <person name="Eisen J.A."/>
            <person name="Darling A.E."/>
            <person name="Facciotti M.T."/>
        </authorList>
    </citation>
    <scope>NUCLEOTIDE SEQUENCE [LARGE SCALE GENOMIC DNA]</scope>
    <source>
        <strain evidence="3 4">DSM 19288</strain>
    </source>
</reference>
<comment type="caution">
    <text evidence="3">The sequence shown here is derived from an EMBL/GenBank/DDBJ whole genome shotgun (WGS) entry which is preliminary data.</text>
</comment>
<dbReference type="GO" id="GO:0042262">
    <property type="term" value="P:DNA protection"/>
    <property type="evidence" value="ECO:0007669"/>
    <property type="project" value="InterPro"/>
</dbReference>
<organism evidence="3 4">
    <name type="scientific">Halorubrum californiense DSM 19288</name>
    <dbReference type="NCBI Taxonomy" id="1227465"/>
    <lineage>
        <taxon>Archaea</taxon>
        <taxon>Methanobacteriati</taxon>
        <taxon>Methanobacteriota</taxon>
        <taxon>Stenosarchaea group</taxon>
        <taxon>Halobacteria</taxon>
        <taxon>Halobacteriales</taxon>
        <taxon>Haloferacaceae</taxon>
        <taxon>Halorubrum</taxon>
    </lineage>
</organism>
<evidence type="ECO:0008006" key="5">
    <source>
        <dbReference type="Google" id="ProtNLM"/>
    </source>
</evidence>
<evidence type="ECO:0000256" key="2">
    <source>
        <dbReference type="ARBA" id="ARBA00023125"/>
    </source>
</evidence>
<dbReference type="InterPro" id="IPR036620">
    <property type="entry name" value="MC1_sf"/>
</dbReference>
<proteinExistence type="predicted"/>
<dbReference type="InterPro" id="IPR008674">
    <property type="entry name" value="MC1"/>
</dbReference>
<dbReference type="EMBL" id="AOJK01000014">
    <property type="protein sequence ID" value="ELZ47409.1"/>
    <property type="molecule type" value="Genomic_DNA"/>
</dbReference>
<dbReference type="SUPFAM" id="SSF102875">
    <property type="entry name" value="Chromosomal protein MC1"/>
    <property type="match status" value="1"/>
</dbReference>